<comment type="caution">
    <text evidence="4">The sequence shown here is derived from an EMBL/GenBank/DDBJ whole genome shotgun (WGS) entry which is preliminary data.</text>
</comment>
<dbReference type="OrthoDB" id="27267at2759"/>
<reference evidence="4 5" key="1">
    <citation type="journal article" date="2017" name="Gigascience">
        <title>Genome sequence of the small brown planthopper, Laodelphax striatellus.</title>
        <authorList>
            <person name="Zhu J."/>
            <person name="Jiang F."/>
            <person name="Wang X."/>
            <person name="Yang P."/>
            <person name="Bao Y."/>
            <person name="Zhao W."/>
            <person name="Wang W."/>
            <person name="Lu H."/>
            <person name="Wang Q."/>
            <person name="Cui N."/>
            <person name="Li J."/>
            <person name="Chen X."/>
            <person name="Luo L."/>
            <person name="Yu J."/>
            <person name="Kang L."/>
            <person name="Cui F."/>
        </authorList>
    </citation>
    <scope>NUCLEOTIDE SEQUENCE [LARGE SCALE GENOMIC DNA]</scope>
    <source>
        <strain evidence="4">Lst14</strain>
    </source>
</reference>
<feature type="compositionally biased region" description="Basic and acidic residues" evidence="3">
    <location>
        <begin position="530"/>
        <end position="550"/>
    </location>
</feature>
<dbReference type="PROSITE" id="PS51450">
    <property type="entry name" value="LRR"/>
    <property type="match status" value="2"/>
</dbReference>
<feature type="non-terminal residue" evidence="4">
    <location>
        <position position="1"/>
    </location>
</feature>
<dbReference type="InterPro" id="IPR032675">
    <property type="entry name" value="LRR_dom_sf"/>
</dbReference>
<keyword evidence="2" id="KW-0677">Repeat</keyword>
<gene>
    <name evidence="4" type="ORF">LSTR_LSTR005131</name>
</gene>
<dbReference type="FunFam" id="3.80.10.10:FF:001360">
    <property type="entry name" value="Uncharacterized protein"/>
    <property type="match status" value="1"/>
</dbReference>
<dbReference type="PANTHER" id="PTHR24366">
    <property type="entry name" value="IG(IMMUNOGLOBULIN) AND LRR(LEUCINE RICH REPEAT) DOMAINS"/>
    <property type="match status" value="1"/>
</dbReference>
<keyword evidence="5" id="KW-1185">Reference proteome</keyword>
<evidence type="ECO:0008006" key="6">
    <source>
        <dbReference type="Google" id="ProtNLM"/>
    </source>
</evidence>
<sequence>TDLLFININSDYIVIPSELVSRSHLIIGIQSCDAPFKSQYRGTELCSGSECLYSALFIRTNDSGDVMWVIFEARYPDLKQQQSLISVIEQSEEFLNFNKNHLKRSSPTLTANMTRHSRTRWRTIALLLICHFIILVSATSTSSRSKIADRKSASLPESDDMLNICELPANRHLNIYCMCDDPQNATSVNCLIFSSGEKEDSFIWNRFEALPLVKKLEFHYRAVVTPNFIPRKALRSLKQLKTLEIVYGNIERVGSYAFSNLSLLQDLELTRNNIAYLEPFSFCHLPELKVITLGENQIVELRRDVFVDIPSLTKLYIDRNNLTTVHDRAFAQLNKLEELELHGNQLTTINSLTFFGLSRLIRLDLHQNRLSLIGENTFSEMPRLEELILESNRLQYINEKAFSGLKHLNRLTLSENRLQSIHAGLLVPLRDLRFLDLRDNNLETLSYETVLPIVPNLKNTSSYLLLDGNQFICDCRLSWMRSLLNDTPTEQVKNVLEELTCIWEDEDNDIGHGVAPLTSFRTHHHQQHSSSEHNYAKDEPNDSEYDNGHNDYEGKMKMFLDIPPEALPCPQESKQTPDILDYADNELLGIKESPFSQANAAHALSLRPLAIFGMMVLGSTLLRLF</sequence>
<dbReference type="InterPro" id="IPR001611">
    <property type="entry name" value="Leu-rich_rpt"/>
</dbReference>
<evidence type="ECO:0000256" key="3">
    <source>
        <dbReference type="SAM" id="MobiDB-lite"/>
    </source>
</evidence>
<organism evidence="4 5">
    <name type="scientific">Laodelphax striatellus</name>
    <name type="common">Small brown planthopper</name>
    <name type="synonym">Delphax striatella</name>
    <dbReference type="NCBI Taxonomy" id="195883"/>
    <lineage>
        <taxon>Eukaryota</taxon>
        <taxon>Metazoa</taxon>
        <taxon>Ecdysozoa</taxon>
        <taxon>Arthropoda</taxon>
        <taxon>Hexapoda</taxon>
        <taxon>Insecta</taxon>
        <taxon>Pterygota</taxon>
        <taxon>Neoptera</taxon>
        <taxon>Paraneoptera</taxon>
        <taxon>Hemiptera</taxon>
        <taxon>Auchenorrhyncha</taxon>
        <taxon>Fulgoroidea</taxon>
        <taxon>Delphacidae</taxon>
        <taxon>Criomorphinae</taxon>
        <taxon>Laodelphax</taxon>
    </lineage>
</organism>
<dbReference type="InterPro" id="IPR003591">
    <property type="entry name" value="Leu-rich_rpt_typical-subtyp"/>
</dbReference>
<accession>A0A482WQ17</accession>
<evidence type="ECO:0000313" key="4">
    <source>
        <dbReference type="EMBL" id="RZF35603.1"/>
    </source>
</evidence>
<dbReference type="InParanoid" id="A0A482WQ17"/>
<dbReference type="Proteomes" id="UP000291343">
    <property type="component" value="Unassembled WGS sequence"/>
</dbReference>
<evidence type="ECO:0000313" key="5">
    <source>
        <dbReference type="Proteomes" id="UP000291343"/>
    </source>
</evidence>
<name>A0A482WQ17_LAOST</name>
<dbReference type="STRING" id="195883.A0A482WQ17"/>
<dbReference type="EMBL" id="QKKF02028001">
    <property type="protein sequence ID" value="RZF35603.1"/>
    <property type="molecule type" value="Genomic_DNA"/>
</dbReference>
<dbReference type="SMART" id="SM00369">
    <property type="entry name" value="LRR_TYP"/>
    <property type="match status" value="9"/>
</dbReference>
<dbReference type="Pfam" id="PF13855">
    <property type="entry name" value="LRR_8"/>
    <property type="match status" value="2"/>
</dbReference>
<proteinExistence type="predicted"/>
<dbReference type="SUPFAM" id="SSF52058">
    <property type="entry name" value="L domain-like"/>
    <property type="match status" value="1"/>
</dbReference>
<dbReference type="SMR" id="A0A482WQ17"/>
<dbReference type="PANTHER" id="PTHR24366:SF96">
    <property type="entry name" value="LEUCINE RICH REPEAT CONTAINING 53"/>
    <property type="match status" value="1"/>
</dbReference>
<dbReference type="AlphaFoldDB" id="A0A482WQ17"/>
<protein>
    <recommendedName>
        <fullName evidence="6">LRRCT domain-containing protein</fullName>
    </recommendedName>
</protein>
<feature type="region of interest" description="Disordered" evidence="3">
    <location>
        <begin position="521"/>
        <end position="550"/>
    </location>
</feature>
<keyword evidence="1" id="KW-0433">Leucine-rich repeat</keyword>
<evidence type="ECO:0000256" key="1">
    <source>
        <dbReference type="ARBA" id="ARBA00022614"/>
    </source>
</evidence>
<dbReference type="Gene3D" id="3.80.10.10">
    <property type="entry name" value="Ribonuclease Inhibitor"/>
    <property type="match status" value="1"/>
</dbReference>
<evidence type="ECO:0000256" key="2">
    <source>
        <dbReference type="ARBA" id="ARBA00022737"/>
    </source>
</evidence>